<organism evidence="1 2">
    <name type="scientific">Auriscalpium vulgare</name>
    <dbReference type="NCBI Taxonomy" id="40419"/>
    <lineage>
        <taxon>Eukaryota</taxon>
        <taxon>Fungi</taxon>
        <taxon>Dikarya</taxon>
        <taxon>Basidiomycota</taxon>
        <taxon>Agaricomycotina</taxon>
        <taxon>Agaricomycetes</taxon>
        <taxon>Russulales</taxon>
        <taxon>Auriscalpiaceae</taxon>
        <taxon>Auriscalpium</taxon>
    </lineage>
</organism>
<dbReference type="Proteomes" id="UP000814033">
    <property type="component" value="Unassembled WGS sequence"/>
</dbReference>
<reference evidence="1" key="1">
    <citation type="submission" date="2021-02" db="EMBL/GenBank/DDBJ databases">
        <authorList>
            <consortium name="DOE Joint Genome Institute"/>
            <person name="Ahrendt S."/>
            <person name="Looney B.P."/>
            <person name="Miyauchi S."/>
            <person name="Morin E."/>
            <person name="Drula E."/>
            <person name="Courty P.E."/>
            <person name="Chicoki N."/>
            <person name="Fauchery L."/>
            <person name="Kohler A."/>
            <person name="Kuo A."/>
            <person name="Labutti K."/>
            <person name="Pangilinan J."/>
            <person name="Lipzen A."/>
            <person name="Riley R."/>
            <person name="Andreopoulos W."/>
            <person name="He G."/>
            <person name="Johnson J."/>
            <person name="Barry K.W."/>
            <person name="Grigoriev I.V."/>
            <person name="Nagy L."/>
            <person name="Hibbett D."/>
            <person name="Henrissat B."/>
            <person name="Matheny P.B."/>
            <person name="Labbe J."/>
            <person name="Martin F."/>
        </authorList>
    </citation>
    <scope>NUCLEOTIDE SEQUENCE</scope>
    <source>
        <strain evidence="1">FP105234-sp</strain>
    </source>
</reference>
<dbReference type="EMBL" id="MU275841">
    <property type="protein sequence ID" value="KAI0053263.1"/>
    <property type="molecule type" value="Genomic_DNA"/>
</dbReference>
<accession>A0ACB8S9U5</accession>
<name>A0ACB8S9U5_9AGAM</name>
<proteinExistence type="predicted"/>
<evidence type="ECO:0000313" key="2">
    <source>
        <dbReference type="Proteomes" id="UP000814033"/>
    </source>
</evidence>
<keyword evidence="2" id="KW-1185">Reference proteome</keyword>
<protein>
    <submittedName>
        <fullName evidence="1">Uncharacterized protein</fullName>
    </submittedName>
</protein>
<sequence>MSQYAHLSELDPEFAAAQAAKPHQGFDLSVGTLALKEVWKTVLQPATYTALYKPRVRTDAKYSVKDHTVAVEGGEIIVRVVIPEPIEPTQTFPVLVWFHGGGWIFGDVDQDDYLLRIYSTELQIVTVNVDYRTAPEHTFPTPWNDSFTALRWVASNAVSISVSLDKGFIAGGWSAGGNLAATCAHRAREDYLFNDKPLTGTYLGFPVTVHIDGYPEKYKDQLLSMEQNKNSPTLTREAMRFTWDLLKAPPEDPLSSPLLYPSHAGLPPAYVQICGFDPLRDEGLLYERLLRDAGTATKLDVYPGVPHVFNVSNPGIKAATKFEADTLEGLKWLLAGGKQL</sequence>
<evidence type="ECO:0000313" key="1">
    <source>
        <dbReference type="EMBL" id="KAI0053263.1"/>
    </source>
</evidence>
<comment type="caution">
    <text evidence="1">The sequence shown here is derived from an EMBL/GenBank/DDBJ whole genome shotgun (WGS) entry which is preliminary data.</text>
</comment>
<reference evidence="1" key="2">
    <citation type="journal article" date="2022" name="New Phytol.">
        <title>Evolutionary transition to the ectomycorrhizal habit in the genomes of a hyperdiverse lineage of mushroom-forming fungi.</title>
        <authorList>
            <person name="Looney B."/>
            <person name="Miyauchi S."/>
            <person name="Morin E."/>
            <person name="Drula E."/>
            <person name="Courty P.E."/>
            <person name="Kohler A."/>
            <person name="Kuo A."/>
            <person name="LaButti K."/>
            <person name="Pangilinan J."/>
            <person name="Lipzen A."/>
            <person name="Riley R."/>
            <person name="Andreopoulos W."/>
            <person name="He G."/>
            <person name="Johnson J."/>
            <person name="Nolan M."/>
            <person name="Tritt A."/>
            <person name="Barry K.W."/>
            <person name="Grigoriev I.V."/>
            <person name="Nagy L.G."/>
            <person name="Hibbett D."/>
            <person name="Henrissat B."/>
            <person name="Matheny P.B."/>
            <person name="Labbe J."/>
            <person name="Martin F.M."/>
        </authorList>
    </citation>
    <scope>NUCLEOTIDE SEQUENCE</scope>
    <source>
        <strain evidence="1">FP105234-sp</strain>
    </source>
</reference>
<gene>
    <name evidence="1" type="ORF">FA95DRAFT_1552779</name>
</gene>